<dbReference type="InterPro" id="IPR002347">
    <property type="entry name" value="SDR_fam"/>
</dbReference>
<gene>
    <name evidence="2" type="ORF">ACFPFU_15215</name>
</gene>
<dbReference type="Proteomes" id="UP001595818">
    <property type="component" value="Unassembled WGS sequence"/>
</dbReference>
<dbReference type="PANTHER" id="PTHR42879">
    <property type="entry name" value="3-OXOACYL-(ACYL-CARRIER-PROTEIN) REDUCTASE"/>
    <property type="match status" value="1"/>
</dbReference>
<dbReference type="InterPro" id="IPR036291">
    <property type="entry name" value="NAD(P)-bd_dom_sf"/>
</dbReference>
<comment type="similarity">
    <text evidence="1">Belongs to the short-chain dehydrogenases/reductases (SDR) family.</text>
</comment>
<organism evidence="2 3">
    <name type="scientific">Negadavirga shengliensis</name>
    <dbReference type="NCBI Taxonomy" id="1389218"/>
    <lineage>
        <taxon>Bacteria</taxon>
        <taxon>Pseudomonadati</taxon>
        <taxon>Bacteroidota</taxon>
        <taxon>Cytophagia</taxon>
        <taxon>Cytophagales</taxon>
        <taxon>Cyclobacteriaceae</taxon>
        <taxon>Negadavirga</taxon>
    </lineage>
</organism>
<proteinExistence type="inferred from homology"/>
<dbReference type="EMBL" id="JBHSJJ010000008">
    <property type="protein sequence ID" value="MFC4873047.1"/>
    <property type="molecule type" value="Genomic_DNA"/>
</dbReference>
<evidence type="ECO:0000313" key="2">
    <source>
        <dbReference type="EMBL" id="MFC4873047.1"/>
    </source>
</evidence>
<reference evidence="3" key="1">
    <citation type="journal article" date="2019" name="Int. J. Syst. Evol. Microbiol.">
        <title>The Global Catalogue of Microorganisms (GCM) 10K type strain sequencing project: providing services to taxonomists for standard genome sequencing and annotation.</title>
        <authorList>
            <consortium name="The Broad Institute Genomics Platform"/>
            <consortium name="The Broad Institute Genome Sequencing Center for Infectious Disease"/>
            <person name="Wu L."/>
            <person name="Ma J."/>
        </authorList>
    </citation>
    <scope>NUCLEOTIDE SEQUENCE [LARGE SCALE GENOMIC DNA]</scope>
    <source>
        <strain evidence="3">CGMCC 4.7466</strain>
    </source>
</reference>
<evidence type="ECO:0000256" key="1">
    <source>
        <dbReference type="ARBA" id="ARBA00006484"/>
    </source>
</evidence>
<accession>A0ABV9T3I2</accession>
<dbReference type="InterPro" id="IPR050259">
    <property type="entry name" value="SDR"/>
</dbReference>
<evidence type="ECO:0000313" key="3">
    <source>
        <dbReference type="Proteomes" id="UP001595818"/>
    </source>
</evidence>
<dbReference type="CDD" id="cd05344">
    <property type="entry name" value="BKR_like_SDR_like"/>
    <property type="match status" value="1"/>
</dbReference>
<dbReference type="PRINTS" id="PR00081">
    <property type="entry name" value="GDHRDH"/>
</dbReference>
<comment type="caution">
    <text evidence="2">The sequence shown here is derived from an EMBL/GenBank/DDBJ whole genome shotgun (WGS) entry which is preliminary data.</text>
</comment>
<dbReference type="Gene3D" id="3.40.50.720">
    <property type="entry name" value="NAD(P)-binding Rossmann-like Domain"/>
    <property type="match status" value="1"/>
</dbReference>
<dbReference type="RefSeq" id="WP_377065627.1">
    <property type="nucleotide sequence ID" value="NZ_JBHSJJ010000008.1"/>
</dbReference>
<dbReference type="PANTHER" id="PTHR42879:SF6">
    <property type="entry name" value="NADPH-DEPENDENT REDUCTASE BACG"/>
    <property type="match status" value="1"/>
</dbReference>
<keyword evidence="3" id="KW-1185">Reference proteome</keyword>
<name>A0ABV9T3I2_9BACT</name>
<dbReference type="SUPFAM" id="SSF51735">
    <property type="entry name" value="NAD(P)-binding Rossmann-fold domains"/>
    <property type="match status" value="1"/>
</dbReference>
<sequence>MKINLKGLHAVVGGGSRGLGYACAWQLASCGARVTLMARNENNLQKALAELPADDGQEHHFLAVDYYDTEGLKKKTDAYFAERPIDILVNNTNGPAAGTVLEKNLEDYQAAFDLLFKSYHRMAHLALDGMKKRGYGRIINVSSISVKEPIRDLVLSNTIRTAVISWAKCLAREVAPFGITVNSVLTGSFDTERIEEVMEAQSKSSGVPMDDLLKQKNERIPAGRLGRPEEYGYLVSFLASPFAAYINGANIPIDGGYLRSVS</sequence>
<protein>
    <submittedName>
        <fullName evidence="2">SDR family oxidoreductase</fullName>
    </submittedName>
</protein>
<dbReference type="Pfam" id="PF13561">
    <property type="entry name" value="adh_short_C2"/>
    <property type="match status" value="1"/>
</dbReference>